<feature type="compositionally biased region" description="Basic and acidic residues" evidence="1">
    <location>
        <begin position="1"/>
        <end position="27"/>
    </location>
</feature>
<dbReference type="AlphaFoldDB" id="A0A4Y7SHG4"/>
<feature type="region of interest" description="Disordered" evidence="1">
    <location>
        <begin position="223"/>
        <end position="245"/>
    </location>
</feature>
<evidence type="ECO:0000256" key="1">
    <source>
        <dbReference type="SAM" id="MobiDB-lite"/>
    </source>
</evidence>
<proteinExistence type="predicted"/>
<feature type="region of interest" description="Disordered" evidence="1">
    <location>
        <begin position="1"/>
        <end position="32"/>
    </location>
</feature>
<evidence type="ECO:0000313" key="3">
    <source>
        <dbReference type="Proteomes" id="UP000298030"/>
    </source>
</evidence>
<accession>A0A4Y7SHG4</accession>
<keyword evidence="3" id="KW-1185">Reference proteome</keyword>
<organism evidence="2 3">
    <name type="scientific">Coprinellus micaceus</name>
    <name type="common">Glistening ink-cap mushroom</name>
    <name type="synonym">Coprinus micaceus</name>
    <dbReference type="NCBI Taxonomy" id="71717"/>
    <lineage>
        <taxon>Eukaryota</taxon>
        <taxon>Fungi</taxon>
        <taxon>Dikarya</taxon>
        <taxon>Basidiomycota</taxon>
        <taxon>Agaricomycotina</taxon>
        <taxon>Agaricomycetes</taxon>
        <taxon>Agaricomycetidae</taxon>
        <taxon>Agaricales</taxon>
        <taxon>Agaricineae</taxon>
        <taxon>Psathyrellaceae</taxon>
        <taxon>Coprinellus</taxon>
    </lineage>
</organism>
<reference evidence="2 3" key="1">
    <citation type="journal article" date="2019" name="Nat. Ecol. Evol.">
        <title>Megaphylogeny resolves global patterns of mushroom evolution.</title>
        <authorList>
            <person name="Varga T."/>
            <person name="Krizsan K."/>
            <person name="Foldi C."/>
            <person name="Dima B."/>
            <person name="Sanchez-Garcia M."/>
            <person name="Sanchez-Ramirez S."/>
            <person name="Szollosi G.J."/>
            <person name="Szarkandi J.G."/>
            <person name="Papp V."/>
            <person name="Albert L."/>
            <person name="Andreopoulos W."/>
            <person name="Angelini C."/>
            <person name="Antonin V."/>
            <person name="Barry K.W."/>
            <person name="Bougher N.L."/>
            <person name="Buchanan P."/>
            <person name="Buyck B."/>
            <person name="Bense V."/>
            <person name="Catcheside P."/>
            <person name="Chovatia M."/>
            <person name="Cooper J."/>
            <person name="Damon W."/>
            <person name="Desjardin D."/>
            <person name="Finy P."/>
            <person name="Geml J."/>
            <person name="Haridas S."/>
            <person name="Hughes K."/>
            <person name="Justo A."/>
            <person name="Karasinski D."/>
            <person name="Kautmanova I."/>
            <person name="Kiss B."/>
            <person name="Kocsube S."/>
            <person name="Kotiranta H."/>
            <person name="LaButti K.M."/>
            <person name="Lechner B.E."/>
            <person name="Liimatainen K."/>
            <person name="Lipzen A."/>
            <person name="Lukacs Z."/>
            <person name="Mihaltcheva S."/>
            <person name="Morgado L.N."/>
            <person name="Niskanen T."/>
            <person name="Noordeloos M.E."/>
            <person name="Ohm R.A."/>
            <person name="Ortiz-Santana B."/>
            <person name="Ovrebo C."/>
            <person name="Racz N."/>
            <person name="Riley R."/>
            <person name="Savchenko A."/>
            <person name="Shiryaev A."/>
            <person name="Soop K."/>
            <person name="Spirin V."/>
            <person name="Szebenyi C."/>
            <person name="Tomsovsky M."/>
            <person name="Tulloss R.E."/>
            <person name="Uehling J."/>
            <person name="Grigoriev I.V."/>
            <person name="Vagvolgyi C."/>
            <person name="Papp T."/>
            <person name="Martin F.M."/>
            <person name="Miettinen O."/>
            <person name="Hibbett D.S."/>
            <person name="Nagy L.G."/>
        </authorList>
    </citation>
    <scope>NUCLEOTIDE SEQUENCE [LARGE SCALE GENOMIC DNA]</scope>
    <source>
        <strain evidence="2 3">FP101781</strain>
    </source>
</reference>
<dbReference type="Proteomes" id="UP000298030">
    <property type="component" value="Unassembled WGS sequence"/>
</dbReference>
<gene>
    <name evidence="2" type="ORF">FA13DRAFT_1717068</name>
</gene>
<evidence type="ECO:0000313" key="2">
    <source>
        <dbReference type="EMBL" id="TEB21330.1"/>
    </source>
</evidence>
<dbReference type="EMBL" id="QPFP01000115">
    <property type="protein sequence ID" value="TEB21330.1"/>
    <property type="molecule type" value="Genomic_DNA"/>
</dbReference>
<sequence>MMDWPGKEGKEEGTREEEDGRWGERKAGVGQRGQVVGLGERQPSDAHKHQHPRHTIWVIGVERHALERSRGFGLGLVKAGTEARMSGSWTYSTGNPKSITSTDRWGIPNLGFSLFQKFIFLPTSVKLPAHQLPPRYLRQTRARTPKGRVPNEFVEDVDYVERGEREGMPLINTWVVQLSDRLTATDRHPHLGSHEHGLSKGPEALVWGKGAEETSRMVLQERLLPSSSGDRRRHSAHEVLSPVRA</sequence>
<name>A0A4Y7SHG4_COPMI</name>
<comment type="caution">
    <text evidence="2">The sequence shown here is derived from an EMBL/GenBank/DDBJ whole genome shotgun (WGS) entry which is preliminary data.</text>
</comment>
<protein>
    <submittedName>
        <fullName evidence="2">Uncharacterized protein</fullName>
    </submittedName>
</protein>